<evidence type="ECO:0000259" key="1">
    <source>
        <dbReference type="PROSITE" id="PS50240"/>
    </source>
</evidence>
<reference evidence="3" key="1">
    <citation type="submission" date="2016-11" db="UniProtKB">
        <authorList>
            <consortium name="WormBaseParasite"/>
        </authorList>
    </citation>
    <scope>IDENTIFICATION</scope>
</reference>
<dbReference type="SUPFAM" id="SSF50494">
    <property type="entry name" value="Trypsin-like serine proteases"/>
    <property type="match status" value="1"/>
</dbReference>
<dbReference type="Pfam" id="PF00089">
    <property type="entry name" value="Trypsin"/>
    <property type="match status" value="1"/>
</dbReference>
<dbReference type="InterPro" id="IPR043504">
    <property type="entry name" value="Peptidase_S1_PA_chymotrypsin"/>
</dbReference>
<protein>
    <submittedName>
        <fullName evidence="3">Peptidase S1 domain-containing protein</fullName>
    </submittedName>
</protein>
<dbReference type="InterPro" id="IPR001254">
    <property type="entry name" value="Trypsin_dom"/>
</dbReference>
<sequence>MVIHADGNCIGCKASADGKMRPAKAHKNIVMSVMIPKSYVGSKCRRSDIAVVRLLEHVATGFDMRISYREKPVAGTILSAGGFGYNPDETDNSARFLNVINATITECPKGNRKDVICIEEKESNACRGDSGGGLLDLSDGHLTVYGVVAHGTSCKLMQSVLMEKRAGLKVHTKFKGGYFTSTEFYAPFICKTTFDGAKLDGPKKCRDLDQNQEVLTF</sequence>
<dbReference type="Proteomes" id="UP000095287">
    <property type="component" value="Unplaced"/>
</dbReference>
<evidence type="ECO:0000313" key="2">
    <source>
        <dbReference type="Proteomes" id="UP000095287"/>
    </source>
</evidence>
<dbReference type="InterPro" id="IPR009003">
    <property type="entry name" value="Peptidase_S1_PA"/>
</dbReference>
<dbReference type="GO" id="GO:0006508">
    <property type="term" value="P:proteolysis"/>
    <property type="evidence" value="ECO:0007669"/>
    <property type="project" value="InterPro"/>
</dbReference>
<dbReference type="Gene3D" id="2.40.10.10">
    <property type="entry name" value="Trypsin-like serine proteases"/>
    <property type="match status" value="1"/>
</dbReference>
<proteinExistence type="predicted"/>
<dbReference type="WBParaSite" id="L893_g32287.t1">
    <property type="protein sequence ID" value="L893_g32287.t1"/>
    <property type="gene ID" value="L893_g32287"/>
</dbReference>
<organism evidence="2 3">
    <name type="scientific">Steinernema glaseri</name>
    <dbReference type="NCBI Taxonomy" id="37863"/>
    <lineage>
        <taxon>Eukaryota</taxon>
        <taxon>Metazoa</taxon>
        <taxon>Ecdysozoa</taxon>
        <taxon>Nematoda</taxon>
        <taxon>Chromadorea</taxon>
        <taxon>Rhabditida</taxon>
        <taxon>Tylenchina</taxon>
        <taxon>Panagrolaimomorpha</taxon>
        <taxon>Strongyloidoidea</taxon>
        <taxon>Steinernematidae</taxon>
        <taxon>Steinernema</taxon>
    </lineage>
</organism>
<accession>A0A1I8A294</accession>
<dbReference type="AlphaFoldDB" id="A0A1I8A294"/>
<keyword evidence="2" id="KW-1185">Reference proteome</keyword>
<name>A0A1I8A294_9BILA</name>
<dbReference type="GO" id="GO:0004252">
    <property type="term" value="F:serine-type endopeptidase activity"/>
    <property type="evidence" value="ECO:0007669"/>
    <property type="project" value="InterPro"/>
</dbReference>
<feature type="domain" description="Peptidase S1" evidence="1">
    <location>
        <begin position="1"/>
        <end position="194"/>
    </location>
</feature>
<dbReference type="PROSITE" id="PS50240">
    <property type="entry name" value="TRYPSIN_DOM"/>
    <property type="match status" value="1"/>
</dbReference>
<evidence type="ECO:0000313" key="3">
    <source>
        <dbReference type="WBParaSite" id="L893_g32287.t1"/>
    </source>
</evidence>